<feature type="transmembrane region" description="Helical" evidence="8">
    <location>
        <begin position="36"/>
        <end position="54"/>
    </location>
</feature>
<evidence type="ECO:0000256" key="3">
    <source>
        <dbReference type="ARBA" id="ARBA00022475"/>
    </source>
</evidence>
<feature type="transmembrane region" description="Helical" evidence="8">
    <location>
        <begin position="185"/>
        <end position="208"/>
    </location>
</feature>
<keyword evidence="4 8" id="KW-0812">Transmembrane</keyword>
<dbReference type="InterPro" id="IPR051258">
    <property type="entry name" value="Diverse_Substrate_Transporter"/>
</dbReference>
<comment type="similarity">
    <text evidence="2">Belongs to the EamA transporter family.</text>
</comment>
<evidence type="ECO:0000256" key="8">
    <source>
        <dbReference type="SAM" id="Phobius"/>
    </source>
</evidence>
<feature type="transmembrane region" description="Helical" evidence="8">
    <location>
        <begin position="272"/>
        <end position="289"/>
    </location>
</feature>
<feature type="region of interest" description="Disordered" evidence="7">
    <location>
        <begin position="336"/>
        <end position="355"/>
    </location>
</feature>
<dbReference type="Pfam" id="PF00892">
    <property type="entry name" value="EamA"/>
    <property type="match status" value="2"/>
</dbReference>
<evidence type="ECO:0000313" key="10">
    <source>
        <dbReference type="EMBL" id="MBL4933723.1"/>
    </source>
</evidence>
<protein>
    <submittedName>
        <fullName evidence="10">DMT family transporter</fullName>
    </submittedName>
</protein>
<dbReference type="Gene3D" id="1.10.3730.20">
    <property type="match status" value="1"/>
</dbReference>
<keyword evidence="5 8" id="KW-1133">Transmembrane helix</keyword>
<gene>
    <name evidence="10" type="ORF">JK634_18230</name>
</gene>
<evidence type="ECO:0000256" key="6">
    <source>
        <dbReference type="ARBA" id="ARBA00023136"/>
    </source>
</evidence>
<evidence type="ECO:0000313" key="11">
    <source>
        <dbReference type="Proteomes" id="UP000623681"/>
    </source>
</evidence>
<feature type="transmembrane region" description="Helical" evidence="8">
    <location>
        <begin position="154"/>
        <end position="173"/>
    </location>
</feature>
<feature type="transmembrane region" description="Helical" evidence="8">
    <location>
        <begin position="131"/>
        <end position="148"/>
    </location>
</feature>
<reference evidence="10" key="1">
    <citation type="submission" date="2021-01" db="EMBL/GenBank/DDBJ databases">
        <title>Genome public.</title>
        <authorList>
            <person name="Liu C."/>
            <person name="Sun Q."/>
        </authorList>
    </citation>
    <scope>NUCLEOTIDE SEQUENCE</scope>
    <source>
        <strain evidence="10">YIM B02565</strain>
    </source>
</reference>
<name>A0A937FJV3_9CLOT</name>
<comment type="subcellular location">
    <subcellularLocation>
        <location evidence="1">Cell membrane</location>
        <topology evidence="1">Multi-pass membrane protein</topology>
    </subcellularLocation>
</comment>
<evidence type="ECO:0000256" key="4">
    <source>
        <dbReference type="ARBA" id="ARBA00022692"/>
    </source>
</evidence>
<keyword evidence="3" id="KW-1003">Cell membrane</keyword>
<evidence type="ECO:0000256" key="1">
    <source>
        <dbReference type="ARBA" id="ARBA00004651"/>
    </source>
</evidence>
<organism evidence="10 11">
    <name type="scientific">Clostridium paridis</name>
    <dbReference type="NCBI Taxonomy" id="2803863"/>
    <lineage>
        <taxon>Bacteria</taxon>
        <taxon>Bacillati</taxon>
        <taxon>Bacillota</taxon>
        <taxon>Clostridia</taxon>
        <taxon>Eubacteriales</taxon>
        <taxon>Clostridiaceae</taxon>
        <taxon>Clostridium</taxon>
    </lineage>
</organism>
<dbReference type="Proteomes" id="UP000623681">
    <property type="component" value="Unassembled WGS sequence"/>
</dbReference>
<feature type="domain" description="EamA" evidence="9">
    <location>
        <begin position="9"/>
        <end position="147"/>
    </location>
</feature>
<dbReference type="RefSeq" id="WP_202769159.1">
    <property type="nucleotide sequence ID" value="NZ_JAESWA010000027.1"/>
</dbReference>
<dbReference type="AlphaFoldDB" id="A0A937FJV3"/>
<dbReference type="EMBL" id="JAESWA010000027">
    <property type="protein sequence ID" value="MBL4933723.1"/>
    <property type="molecule type" value="Genomic_DNA"/>
</dbReference>
<feature type="transmembrane region" description="Helical" evidence="8">
    <location>
        <begin position="214"/>
        <end position="237"/>
    </location>
</feature>
<dbReference type="PANTHER" id="PTHR42920:SF11">
    <property type="entry name" value="INNER MEMBRANE PROTEIN YTFF"/>
    <property type="match status" value="1"/>
</dbReference>
<proteinExistence type="inferred from homology"/>
<dbReference type="InterPro" id="IPR037185">
    <property type="entry name" value="EmrE-like"/>
</dbReference>
<dbReference type="PANTHER" id="PTHR42920">
    <property type="entry name" value="OS03G0707200 PROTEIN-RELATED"/>
    <property type="match status" value="1"/>
</dbReference>
<sequence length="355" mass="39092">MDKVKKYPIIQALLAALLFGASSPFAKILLGDVAPVPLAAFLYLGSGIGLFIYQTIMFRGKNEDLKEAPLSQKDILWLIGAVVFGGVMAPIISMTSLKVTPASTASLLLNFEGIATTLIAVMFFKEGITKRMWIAILCITSASILLSWDFSNQWGISLGALGILGACVCWGIDNNFTRNISAKNPFTIVIIKGLGAGSFSLLIGYFIHSPFPDIITIIKAMILGCFSYGVSLVLFVLAMRSLGSARTSTFFGTAPFIGAILSFVLFREAPGIMFFVSLPIMIIGTLLLFKEDHAHKHKHEHIVHEHRHSHSDSHHEHSHVLGEIPMDGYHSHVHEHKEMEHEHSHTPDIHHRHSH</sequence>
<feature type="domain" description="EamA" evidence="9">
    <location>
        <begin position="158"/>
        <end position="289"/>
    </location>
</feature>
<keyword evidence="11" id="KW-1185">Reference proteome</keyword>
<feature type="transmembrane region" description="Helical" evidence="8">
    <location>
        <begin position="105"/>
        <end position="124"/>
    </location>
</feature>
<feature type="transmembrane region" description="Helical" evidence="8">
    <location>
        <begin position="249"/>
        <end position="266"/>
    </location>
</feature>
<evidence type="ECO:0000256" key="7">
    <source>
        <dbReference type="SAM" id="MobiDB-lite"/>
    </source>
</evidence>
<dbReference type="InterPro" id="IPR000620">
    <property type="entry name" value="EamA_dom"/>
</dbReference>
<evidence type="ECO:0000256" key="2">
    <source>
        <dbReference type="ARBA" id="ARBA00007362"/>
    </source>
</evidence>
<feature type="transmembrane region" description="Helical" evidence="8">
    <location>
        <begin position="75"/>
        <end position="93"/>
    </location>
</feature>
<keyword evidence="6 8" id="KW-0472">Membrane</keyword>
<dbReference type="SUPFAM" id="SSF103481">
    <property type="entry name" value="Multidrug resistance efflux transporter EmrE"/>
    <property type="match status" value="2"/>
</dbReference>
<feature type="compositionally biased region" description="Basic and acidic residues" evidence="7">
    <location>
        <begin position="336"/>
        <end position="349"/>
    </location>
</feature>
<dbReference type="GO" id="GO:0005886">
    <property type="term" value="C:plasma membrane"/>
    <property type="evidence" value="ECO:0007669"/>
    <property type="project" value="UniProtKB-SubCell"/>
</dbReference>
<evidence type="ECO:0000256" key="5">
    <source>
        <dbReference type="ARBA" id="ARBA00022989"/>
    </source>
</evidence>
<evidence type="ECO:0000259" key="9">
    <source>
        <dbReference type="Pfam" id="PF00892"/>
    </source>
</evidence>
<accession>A0A937FJV3</accession>
<comment type="caution">
    <text evidence="10">The sequence shown here is derived from an EMBL/GenBank/DDBJ whole genome shotgun (WGS) entry which is preliminary data.</text>
</comment>